<protein>
    <submittedName>
        <fullName evidence="1">Uncharacterized protein</fullName>
    </submittedName>
</protein>
<name>A0A238ZN44_9RHOB</name>
<evidence type="ECO:0000313" key="2">
    <source>
        <dbReference type="Proteomes" id="UP000198417"/>
    </source>
</evidence>
<organism evidence="1 2">
    <name type="scientific">Puniceibacterium sediminis</name>
    <dbReference type="NCBI Taxonomy" id="1608407"/>
    <lineage>
        <taxon>Bacteria</taxon>
        <taxon>Pseudomonadati</taxon>
        <taxon>Pseudomonadota</taxon>
        <taxon>Alphaproteobacteria</taxon>
        <taxon>Rhodobacterales</taxon>
        <taxon>Paracoccaceae</taxon>
        <taxon>Puniceibacterium</taxon>
    </lineage>
</organism>
<reference evidence="1 2" key="1">
    <citation type="submission" date="2017-06" db="EMBL/GenBank/DDBJ databases">
        <authorList>
            <person name="Kim H.J."/>
            <person name="Triplett B.A."/>
        </authorList>
    </citation>
    <scope>NUCLEOTIDE SEQUENCE [LARGE SCALE GENOMIC DNA]</scope>
    <source>
        <strain evidence="1 2">DSM 29052</strain>
    </source>
</reference>
<accession>A0A238ZN44</accession>
<dbReference type="RefSeq" id="WP_141135160.1">
    <property type="nucleotide sequence ID" value="NZ_FZNN01000035.1"/>
</dbReference>
<dbReference type="Proteomes" id="UP000198417">
    <property type="component" value="Unassembled WGS sequence"/>
</dbReference>
<sequence length="63" mass="7027">MHNVVSDAEARLDFRAVRVKIRALPVAMNSHHLDKEILEILASQMLECGGMIDVNGPNLLFAR</sequence>
<dbReference type="EMBL" id="FZNN01000035">
    <property type="protein sequence ID" value="SNR84582.1"/>
    <property type="molecule type" value="Genomic_DNA"/>
</dbReference>
<gene>
    <name evidence="1" type="ORF">SAMN06265370_13517</name>
</gene>
<dbReference type="AlphaFoldDB" id="A0A238ZN44"/>
<keyword evidence="2" id="KW-1185">Reference proteome</keyword>
<evidence type="ECO:0000313" key="1">
    <source>
        <dbReference type="EMBL" id="SNR84582.1"/>
    </source>
</evidence>
<proteinExistence type="predicted"/>